<comment type="caution">
    <text evidence="2">The sequence shown here is derived from an EMBL/GenBank/DDBJ whole genome shotgun (WGS) entry which is preliminary data.</text>
</comment>
<gene>
    <name evidence="2" type="ORF">HJG59_009112</name>
</gene>
<evidence type="ECO:0000313" key="2">
    <source>
        <dbReference type="EMBL" id="KAF6426404.1"/>
    </source>
</evidence>
<sequence>MIVHIQYHFVLVSGYNRVVKQSDTLQSVSPDTSSAHLAPYIFITKLLPTFPMLYFISPLLLLSLLICTSFLTVETITDVFHFLHLFPPPPSPSPGPHHTVVCVHGVCIYVLWLISSPSFMQFPQTSILPCDICQSVPCIHASGSILFIRFHVLVRPCGIFLSLAGLFHLA</sequence>
<evidence type="ECO:0000313" key="3">
    <source>
        <dbReference type="Proteomes" id="UP000550707"/>
    </source>
</evidence>
<keyword evidence="1" id="KW-0472">Membrane</keyword>
<keyword evidence="3" id="KW-1185">Reference proteome</keyword>
<dbReference type="EMBL" id="JACASF010000016">
    <property type="protein sequence ID" value="KAF6426404.1"/>
    <property type="molecule type" value="Genomic_DNA"/>
</dbReference>
<proteinExistence type="predicted"/>
<accession>A0A7J8DT50</accession>
<dbReference type="InParanoid" id="A0A7J8DT50"/>
<feature type="transmembrane region" description="Helical" evidence="1">
    <location>
        <begin position="96"/>
        <end position="114"/>
    </location>
</feature>
<dbReference type="AlphaFoldDB" id="A0A7J8DT50"/>
<name>A0A7J8DT50_MOLMO</name>
<evidence type="ECO:0000256" key="1">
    <source>
        <dbReference type="SAM" id="Phobius"/>
    </source>
</evidence>
<keyword evidence="1" id="KW-1133">Transmembrane helix</keyword>
<feature type="transmembrane region" description="Helical" evidence="1">
    <location>
        <begin position="52"/>
        <end position="76"/>
    </location>
</feature>
<reference evidence="2 3" key="1">
    <citation type="journal article" date="2020" name="Nature">
        <title>Six reference-quality genomes reveal evolution of bat adaptations.</title>
        <authorList>
            <person name="Jebb D."/>
            <person name="Huang Z."/>
            <person name="Pippel M."/>
            <person name="Hughes G.M."/>
            <person name="Lavrichenko K."/>
            <person name="Devanna P."/>
            <person name="Winkler S."/>
            <person name="Jermiin L.S."/>
            <person name="Skirmuntt E.C."/>
            <person name="Katzourakis A."/>
            <person name="Burkitt-Gray L."/>
            <person name="Ray D.A."/>
            <person name="Sullivan K.A.M."/>
            <person name="Roscito J.G."/>
            <person name="Kirilenko B.M."/>
            <person name="Davalos L.M."/>
            <person name="Corthals A.P."/>
            <person name="Power M.L."/>
            <person name="Jones G."/>
            <person name="Ransome R.D."/>
            <person name="Dechmann D.K.N."/>
            <person name="Locatelli A.G."/>
            <person name="Puechmaille S.J."/>
            <person name="Fedrigo O."/>
            <person name="Jarvis E.D."/>
            <person name="Hiller M."/>
            <person name="Vernes S.C."/>
            <person name="Myers E.W."/>
            <person name="Teeling E.C."/>
        </authorList>
    </citation>
    <scope>NUCLEOTIDE SEQUENCE [LARGE SCALE GENOMIC DNA]</scope>
    <source>
        <strain evidence="2">MMolMol1</strain>
        <tissue evidence="2">Muscle</tissue>
    </source>
</reference>
<dbReference type="Proteomes" id="UP000550707">
    <property type="component" value="Unassembled WGS sequence"/>
</dbReference>
<organism evidence="2 3">
    <name type="scientific">Molossus molossus</name>
    <name type="common">Pallas' mastiff bat</name>
    <name type="synonym">Vespertilio molossus</name>
    <dbReference type="NCBI Taxonomy" id="27622"/>
    <lineage>
        <taxon>Eukaryota</taxon>
        <taxon>Metazoa</taxon>
        <taxon>Chordata</taxon>
        <taxon>Craniata</taxon>
        <taxon>Vertebrata</taxon>
        <taxon>Euteleostomi</taxon>
        <taxon>Mammalia</taxon>
        <taxon>Eutheria</taxon>
        <taxon>Laurasiatheria</taxon>
        <taxon>Chiroptera</taxon>
        <taxon>Yangochiroptera</taxon>
        <taxon>Molossidae</taxon>
        <taxon>Molossus</taxon>
    </lineage>
</organism>
<protein>
    <submittedName>
        <fullName evidence="2">Uncharacterized protein</fullName>
    </submittedName>
</protein>
<keyword evidence="1" id="KW-0812">Transmembrane</keyword>